<evidence type="ECO:0000313" key="16">
    <source>
        <dbReference type="EMBL" id="KAG9067562.1"/>
    </source>
</evidence>
<dbReference type="GO" id="GO:0016811">
    <property type="term" value="F:hydrolase activity, acting on carbon-nitrogen (but not peptide) bonds, in linear amides"/>
    <property type="evidence" value="ECO:0007669"/>
    <property type="project" value="InterPro"/>
</dbReference>
<dbReference type="InterPro" id="IPR001110">
    <property type="entry name" value="UPF0012_CS"/>
</dbReference>
<dbReference type="CDD" id="cd07572">
    <property type="entry name" value="nit"/>
    <property type="match status" value="1"/>
</dbReference>
<dbReference type="PANTHER" id="PTHR10242">
    <property type="entry name" value="8-OXOGUANINE DNA GLYCOSYLASE"/>
    <property type="match status" value="1"/>
</dbReference>
<dbReference type="PROSITE" id="PS50263">
    <property type="entry name" value="CN_HYDROLASE"/>
    <property type="match status" value="1"/>
</dbReference>
<dbReference type="InterPro" id="IPR003010">
    <property type="entry name" value="C-N_Hydrolase"/>
</dbReference>
<sequence length="692" mass="77044">MAALTRTTRKRALSLAKDTSTTSVATIKTKTTTVTTATTATTTAKTAATVKSPTSSAAVPKPRKELHPPPYVHSTPWVSIKVPRSELDLTTTLKCGQSFRWQREHQELPSGEISAPTWSCVLDRRVWFIQETDDGFRFRTVRPSSSSSSSPSSTPTSTTTKSSPAPAAVTWRATGKEEEEELEKVDRAFLRDYFQLDVPLTELYTKWSATDKNFKAKAPFFPGVRMLRQDPVENLFCFICSSNNNISRITQMAAKMCSEYGSPLTVPPAVIDPLDSTISTTSRTFYEFPTIAALAQDGVEETLRNLGFGYRAKYIATTARMIQKMEDGEAWLHGLRKLSYEDAHTGLLTLQGVGPKVADCVCLMSLDKHETIPVDTHVWQIAVRDYRFRFEGKTPKTISPAIYKAVGRHFVDLFGGYAGWAHSVLFAADLRTIEGRVKEDPDVVKVEVLEEDDRVVLKVEVKEELVVVKQEVEEETVVAERIEDINLEDPLDNVSKGRRVSKRRKASPIEGRLYNTHVLISPQGTITQTYRKIHLFDVDIANGPRIMESNSTVAGDHLVPPVSTPVGKIGLGICYDLRFPEMALALRKKGAEILTYPSAFTLKTGEAHWEVLLRSRAIETQCYVVAAAQVGKHSETRTSYGHAMIVDPWGKVCTQFDGVDEGLAVADIDLSILERIRAEMPVLNHRRDDIFS</sequence>
<keyword evidence="17" id="KW-1185">Reference proteome</keyword>
<dbReference type="InterPro" id="IPR003265">
    <property type="entry name" value="HhH-GPD_domain"/>
</dbReference>
<evidence type="ECO:0000256" key="9">
    <source>
        <dbReference type="ARBA" id="ARBA00023268"/>
    </source>
</evidence>
<gene>
    <name evidence="16" type="primary">OGG1</name>
    <name evidence="16" type="ORF">KI688_012346</name>
</gene>
<organism evidence="16 17">
    <name type="scientific">Linnemannia hyalina</name>
    <dbReference type="NCBI Taxonomy" id="64524"/>
    <lineage>
        <taxon>Eukaryota</taxon>
        <taxon>Fungi</taxon>
        <taxon>Fungi incertae sedis</taxon>
        <taxon>Mucoromycota</taxon>
        <taxon>Mortierellomycotina</taxon>
        <taxon>Mortierellomycetes</taxon>
        <taxon>Mortierellales</taxon>
        <taxon>Mortierellaceae</taxon>
        <taxon>Linnemannia</taxon>
    </lineage>
</organism>
<keyword evidence="4" id="KW-0227">DNA damage</keyword>
<feature type="compositionally biased region" description="Low complexity" evidence="14">
    <location>
        <begin position="44"/>
        <end position="59"/>
    </location>
</feature>
<dbReference type="InterPro" id="IPR011257">
    <property type="entry name" value="DNA_glycosylase"/>
</dbReference>
<dbReference type="SUPFAM" id="SSF48150">
    <property type="entry name" value="DNA-glycosylase"/>
    <property type="match status" value="1"/>
</dbReference>
<dbReference type="SUPFAM" id="SSF55945">
    <property type="entry name" value="TATA-box binding protein-like"/>
    <property type="match status" value="1"/>
</dbReference>
<keyword evidence="10" id="KW-0326">Glycosidase</keyword>
<dbReference type="Proteomes" id="UP000707451">
    <property type="component" value="Unassembled WGS sequence"/>
</dbReference>
<dbReference type="Gene3D" id="3.30.310.40">
    <property type="match status" value="1"/>
</dbReference>
<evidence type="ECO:0000256" key="12">
    <source>
        <dbReference type="ARBA" id="ARBA00044632"/>
    </source>
</evidence>
<evidence type="ECO:0000256" key="10">
    <source>
        <dbReference type="ARBA" id="ARBA00023295"/>
    </source>
</evidence>
<evidence type="ECO:0000256" key="11">
    <source>
        <dbReference type="ARBA" id="ARBA00025652"/>
    </source>
</evidence>
<evidence type="ECO:0000256" key="3">
    <source>
        <dbReference type="ARBA" id="ARBA00012720"/>
    </source>
</evidence>
<accession>A0A9P7XUW0</accession>
<dbReference type="GO" id="GO:0006289">
    <property type="term" value="P:nucleotide-excision repair"/>
    <property type="evidence" value="ECO:0007669"/>
    <property type="project" value="InterPro"/>
</dbReference>
<feature type="region of interest" description="Disordered" evidence="14">
    <location>
        <begin position="44"/>
        <end position="70"/>
    </location>
</feature>
<feature type="region of interest" description="Disordered" evidence="14">
    <location>
        <begin position="139"/>
        <end position="178"/>
    </location>
</feature>
<dbReference type="SMART" id="SM00478">
    <property type="entry name" value="ENDO3c"/>
    <property type="match status" value="1"/>
</dbReference>
<protein>
    <recommendedName>
        <fullName evidence="13">N-glycosylase/DNA lyase</fullName>
        <ecNumber evidence="3">4.2.99.18</ecNumber>
    </recommendedName>
</protein>
<dbReference type="Gene3D" id="1.10.340.30">
    <property type="entry name" value="Hypothetical protein, domain 2"/>
    <property type="match status" value="1"/>
</dbReference>
<dbReference type="PROSITE" id="PS01227">
    <property type="entry name" value="UPF0012"/>
    <property type="match status" value="1"/>
</dbReference>
<dbReference type="Gene3D" id="1.10.1670.10">
    <property type="entry name" value="Helix-hairpin-Helix base-excision DNA repair enzymes (C-terminal)"/>
    <property type="match status" value="1"/>
</dbReference>
<keyword evidence="6" id="KW-0234">DNA repair</keyword>
<dbReference type="GO" id="GO:0005634">
    <property type="term" value="C:nucleus"/>
    <property type="evidence" value="ECO:0007669"/>
    <property type="project" value="UniProtKB-SubCell"/>
</dbReference>
<dbReference type="InterPro" id="IPR045254">
    <property type="entry name" value="Nit1/2_C-N_Hydrolase"/>
</dbReference>
<comment type="subcellular location">
    <subcellularLocation>
        <location evidence="1">Nucleus</location>
    </subcellularLocation>
</comment>
<dbReference type="SUPFAM" id="SSF56317">
    <property type="entry name" value="Carbon-nitrogen hydrolase"/>
    <property type="match status" value="1"/>
</dbReference>
<evidence type="ECO:0000256" key="4">
    <source>
        <dbReference type="ARBA" id="ARBA00022763"/>
    </source>
</evidence>
<name>A0A9P7XUW0_9FUNG</name>
<dbReference type="InterPro" id="IPR036526">
    <property type="entry name" value="C-N_Hydrolase_sf"/>
</dbReference>
<dbReference type="PANTHER" id="PTHR10242:SF2">
    <property type="entry name" value="N-GLYCOSYLASE_DNA LYASE"/>
    <property type="match status" value="1"/>
</dbReference>
<keyword evidence="9" id="KW-0511">Multifunctional enzyme</keyword>
<evidence type="ECO:0000256" key="6">
    <source>
        <dbReference type="ARBA" id="ARBA00023204"/>
    </source>
</evidence>
<feature type="domain" description="CN hydrolase" evidence="15">
    <location>
        <begin position="511"/>
        <end position="670"/>
    </location>
</feature>
<evidence type="ECO:0000256" key="8">
    <source>
        <dbReference type="ARBA" id="ARBA00023242"/>
    </source>
</evidence>
<evidence type="ECO:0000256" key="14">
    <source>
        <dbReference type="SAM" id="MobiDB-lite"/>
    </source>
</evidence>
<dbReference type="FunFam" id="1.10.1670.10:FF:000005">
    <property type="entry name" value="N-glycosylase/DNA lyase OGG1"/>
    <property type="match status" value="1"/>
</dbReference>
<evidence type="ECO:0000256" key="7">
    <source>
        <dbReference type="ARBA" id="ARBA00023239"/>
    </source>
</evidence>
<evidence type="ECO:0000256" key="13">
    <source>
        <dbReference type="ARBA" id="ARBA00073127"/>
    </source>
</evidence>
<dbReference type="Gene3D" id="3.60.110.10">
    <property type="entry name" value="Carbon-nitrogen hydrolase"/>
    <property type="match status" value="1"/>
</dbReference>
<dbReference type="Pfam" id="PF00730">
    <property type="entry name" value="HhH-GPD"/>
    <property type="match status" value="1"/>
</dbReference>
<keyword evidence="7" id="KW-0456">Lyase</keyword>
<dbReference type="InterPro" id="IPR012904">
    <property type="entry name" value="OGG_N"/>
</dbReference>
<dbReference type="GO" id="GO:0003684">
    <property type="term" value="F:damaged DNA binding"/>
    <property type="evidence" value="ECO:0007669"/>
    <property type="project" value="InterPro"/>
</dbReference>
<evidence type="ECO:0000256" key="5">
    <source>
        <dbReference type="ARBA" id="ARBA00022801"/>
    </source>
</evidence>
<dbReference type="Pfam" id="PF07934">
    <property type="entry name" value="OGG_N"/>
    <property type="match status" value="1"/>
</dbReference>
<evidence type="ECO:0000313" key="17">
    <source>
        <dbReference type="Proteomes" id="UP000707451"/>
    </source>
</evidence>
<dbReference type="GO" id="GO:0006285">
    <property type="term" value="P:base-excision repair, AP site formation"/>
    <property type="evidence" value="ECO:0007669"/>
    <property type="project" value="TreeGrafter"/>
</dbReference>
<dbReference type="GO" id="GO:0034039">
    <property type="term" value="F:8-oxo-7,8-dihydroguanine DNA N-glycosylase activity"/>
    <property type="evidence" value="ECO:0007669"/>
    <property type="project" value="TreeGrafter"/>
</dbReference>
<dbReference type="AlphaFoldDB" id="A0A9P7XUW0"/>
<dbReference type="Pfam" id="PF00795">
    <property type="entry name" value="CN_hydrolase"/>
    <property type="match status" value="1"/>
</dbReference>
<dbReference type="EC" id="4.2.99.18" evidence="3"/>
<dbReference type="OrthoDB" id="238681at2759"/>
<evidence type="ECO:0000256" key="1">
    <source>
        <dbReference type="ARBA" id="ARBA00004123"/>
    </source>
</evidence>
<comment type="similarity">
    <text evidence="2">Belongs to the type-1 OGG1 family.</text>
</comment>
<dbReference type="GO" id="GO:0140078">
    <property type="term" value="F:class I DNA-(apurinic or apyrimidinic site) endonuclease activity"/>
    <property type="evidence" value="ECO:0007669"/>
    <property type="project" value="UniProtKB-EC"/>
</dbReference>
<proteinExistence type="inferred from homology"/>
<dbReference type="CDD" id="cd00056">
    <property type="entry name" value="ENDO3c"/>
    <property type="match status" value="1"/>
</dbReference>
<keyword evidence="8" id="KW-0539">Nucleus</keyword>
<dbReference type="EMBL" id="JAHRHY010000008">
    <property type="protein sequence ID" value="KAG9067562.1"/>
    <property type="molecule type" value="Genomic_DNA"/>
</dbReference>
<dbReference type="FunFam" id="1.10.340.30:FF:000006">
    <property type="entry name" value="N-glycosylase/DNA lyase isoform X2"/>
    <property type="match status" value="1"/>
</dbReference>
<keyword evidence="5" id="KW-0378">Hydrolase</keyword>
<dbReference type="InterPro" id="IPR023170">
    <property type="entry name" value="HhH_base_excis_C"/>
</dbReference>
<evidence type="ECO:0000259" key="15">
    <source>
        <dbReference type="PROSITE" id="PS50263"/>
    </source>
</evidence>
<comment type="function">
    <text evidence="11">DNA repair enzyme that incises DNA at 8-oxoG residues. Excises 7,8-dihydro-8-oxoguanine and 2,6-diamino-4-hydroxy-5-N-methylformamidopyrimidine (FAPY) from damaged DNA. Has a beta-lyase activity that nicks DNA 3' to the lesion.</text>
</comment>
<reference evidence="16" key="1">
    <citation type="submission" date="2021-06" db="EMBL/GenBank/DDBJ databases">
        <title>Genome Sequence of Mortierella hyaline Strain SCG-10, a Cold-Adapted, Nitrate-Reducing Fungus Isolated from Soil in Minnesota, USA.</title>
        <authorList>
            <person name="Aldossari N."/>
        </authorList>
    </citation>
    <scope>NUCLEOTIDE SEQUENCE</scope>
    <source>
        <strain evidence="16">SCG-10</strain>
    </source>
</reference>
<comment type="caution">
    <text evidence="16">The sequence shown here is derived from an EMBL/GenBank/DDBJ whole genome shotgun (WGS) entry which is preliminary data.</text>
</comment>
<evidence type="ECO:0000256" key="2">
    <source>
        <dbReference type="ARBA" id="ARBA00010679"/>
    </source>
</evidence>
<feature type="compositionally biased region" description="Low complexity" evidence="14">
    <location>
        <begin position="143"/>
        <end position="168"/>
    </location>
</feature>
<comment type="catalytic activity">
    <reaction evidence="12">
        <text>2'-deoxyribonucleotide-(2'-deoxyribose 5'-phosphate)-2'-deoxyribonucleotide-DNA = a 3'-end 2'-deoxyribonucleotide-(2,3-dehydro-2,3-deoxyribose 5'-phosphate)-DNA + a 5'-end 5'-phospho-2'-deoxyribonucleoside-DNA + H(+)</text>
        <dbReference type="Rhea" id="RHEA:66592"/>
        <dbReference type="Rhea" id="RHEA-COMP:13180"/>
        <dbReference type="Rhea" id="RHEA-COMP:16897"/>
        <dbReference type="Rhea" id="RHEA-COMP:17067"/>
        <dbReference type="ChEBI" id="CHEBI:15378"/>
        <dbReference type="ChEBI" id="CHEBI:136412"/>
        <dbReference type="ChEBI" id="CHEBI:157695"/>
        <dbReference type="ChEBI" id="CHEBI:167181"/>
        <dbReference type="EC" id="4.2.99.18"/>
    </reaction>
</comment>
<dbReference type="InterPro" id="IPR052054">
    <property type="entry name" value="Oxidative_DNA_repair_enzyme"/>
</dbReference>